<evidence type="ECO:0000313" key="2">
    <source>
        <dbReference type="EMBL" id="RZU51256.1"/>
    </source>
</evidence>
<feature type="region of interest" description="Disordered" evidence="1">
    <location>
        <begin position="47"/>
        <end position="78"/>
    </location>
</feature>
<organism evidence="2 3">
    <name type="scientific">Krasilnikovia cinnamomea</name>
    <dbReference type="NCBI Taxonomy" id="349313"/>
    <lineage>
        <taxon>Bacteria</taxon>
        <taxon>Bacillati</taxon>
        <taxon>Actinomycetota</taxon>
        <taxon>Actinomycetes</taxon>
        <taxon>Micromonosporales</taxon>
        <taxon>Micromonosporaceae</taxon>
        <taxon>Krasilnikovia</taxon>
    </lineage>
</organism>
<protein>
    <submittedName>
        <fullName evidence="2">Uncharacterized protein</fullName>
    </submittedName>
</protein>
<proteinExistence type="predicted"/>
<reference evidence="2 3" key="1">
    <citation type="submission" date="2019-02" db="EMBL/GenBank/DDBJ databases">
        <title>Sequencing the genomes of 1000 actinobacteria strains.</title>
        <authorList>
            <person name="Klenk H.-P."/>
        </authorList>
    </citation>
    <scope>NUCLEOTIDE SEQUENCE [LARGE SCALE GENOMIC DNA]</scope>
    <source>
        <strain evidence="2 3">DSM 45162</strain>
    </source>
</reference>
<gene>
    <name evidence="2" type="ORF">EV385_3066</name>
</gene>
<evidence type="ECO:0000313" key="3">
    <source>
        <dbReference type="Proteomes" id="UP000292564"/>
    </source>
</evidence>
<sequence length="171" mass="18714">MLLRNLHLPTGTTLCLPRLTPLQRQVMQPRHLDGYPRDLPFEIRECRESTPTDQPPDSPPTGTALAAPDSSRTAGLGPPIALTEINSGRFTFHAFGATSEHDRDALTAAWLQHVADTGADLDCFAREDINVIEGGYGRAFRKARRTRKAVTPRHVLCARFVGSPAGAAHIR</sequence>
<dbReference type="AlphaFoldDB" id="A0A4V2G753"/>
<dbReference type="RefSeq" id="WP_130510051.1">
    <property type="nucleotide sequence ID" value="NZ_SHKY01000001.1"/>
</dbReference>
<dbReference type="EMBL" id="SHKY01000001">
    <property type="protein sequence ID" value="RZU51256.1"/>
    <property type="molecule type" value="Genomic_DNA"/>
</dbReference>
<dbReference type="Proteomes" id="UP000292564">
    <property type="component" value="Unassembled WGS sequence"/>
</dbReference>
<accession>A0A4V2G753</accession>
<comment type="caution">
    <text evidence="2">The sequence shown here is derived from an EMBL/GenBank/DDBJ whole genome shotgun (WGS) entry which is preliminary data.</text>
</comment>
<keyword evidence="3" id="KW-1185">Reference proteome</keyword>
<evidence type="ECO:0000256" key="1">
    <source>
        <dbReference type="SAM" id="MobiDB-lite"/>
    </source>
</evidence>
<name>A0A4V2G753_9ACTN</name>